<feature type="compositionally biased region" description="Low complexity" evidence="1">
    <location>
        <begin position="704"/>
        <end position="723"/>
    </location>
</feature>
<feature type="compositionally biased region" description="Low complexity" evidence="1">
    <location>
        <begin position="131"/>
        <end position="140"/>
    </location>
</feature>
<dbReference type="PANTHER" id="PTHR22957">
    <property type="entry name" value="TBC1 DOMAIN FAMILY MEMBER GTPASE-ACTIVATING PROTEIN"/>
    <property type="match status" value="1"/>
</dbReference>
<feature type="compositionally biased region" description="Low complexity" evidence="1">
    <location>
        <begin position="155"/>
        <end position="167"/>
    </location>
</feature>
<dbReference type="InterPro" id="IPR000195">
    <property type="entry name" value="Rab-GAP-TBC_dom"/>
</dbReference>
<dbReference type="FunFam" id="1.10.8.270:FF:000044">
    <property type="entry name" value="TBC Kinase homolog"/>
    <property type="match status" value="1"/>
</dbReference>
<organism evidence="4 5">
    <name type="scientific">Novymonas esmeraldas</name>
    <dbReference type="NCBI Taxonomy" id="1808958"/>
    <lineage>
        <taxon>Eukaryota</taxon>
        <taxon>Discoba</taxon>
        <taxon>Euglenozoa</taxon>
        <taxon>Kinetoplastea</taxon>
        <taxon>Metakinetoplastina</taxon>
        <taxon>Trypanosomatida</taxon>
        <taxon>Trypanosomatidae</taxon>
        <taxon>Novymonas</taxon>
    </lineage>
</organism>
<feature type="compositionally biased region" description="Low complexity" evidence="1">
    <location>
        <begin position="79"/>
        <end position="102"/>
    </location>
</feature>
<feature type="domain" description="Rhodanese" evidence="3">
    <location>
        <begin position="1593"/>
        <end position="1627"/>
    </location>
</feature>
<dbReference type="SUPFAM" id="SSF47923">
    <property type="entry name" value="Ypt/Rab-GAP domain of gyp1p"/>
    <property type="match status" value="2"/>
</dbReference>
<feature type="compositionally biased region" description="Low complexity" evidence="1">
    <location>
        <begin position="592"/>
        <end position="613"/>
    </location>
</feature>
<dbReference type="Gene3D" id="1.10.8.270">
    <property type="entry name" value="putative rabgap domain of human tbc1 domain family member 14 like domains"/>
    <property type="match status" value="1"/>
</dbReference>
<evidence type="ECO:0000313" key="5">
    <source>
        <dbReference type="Proteomes" id="UP001430356"/>
    </source>
</evidence>
<feature type="region of interest" description="Disordered" evidence="1">
    <location>
        <begin position="739"/>
        <end position="758"/>
    </location>
</feature>
<comment type="caution">
    <text evidence="4">The sequence shown here is derived from an EMBL/GenBank/DDBJ whole genome shotgun (WGS) entry which is preliminary data.</text>
</comment>
<dbReference type="PANTHER" id="PTHR22957:SF168">
    <property type="entry name" value="TBC DOMAIN-CONTAINING PROTEIN KINASE-LIKE PROTEIN"/>
    <property type="match status" value="1"/>
</dbReference>
<evidence type="ECO:0000256" key="1">
    <source>
        <dbReference type="SAM" id="MobiDB-lite"/>
    </source>
</evidence>
<evidence type="ECO:0000259" key="2">
    <source>
        <dbReference type="PROSITE" id="PS50086"/>
    </source>
</evidence>
<dbReference type="EMBL" id="JAECZO010000043">
    <property type="protein sequence ID" value="KAK7194828.1"/>
    <property type="molecule type" value="Genomic_DNA"/>
</dbReference>
<evidence type="ECO:0000259" key="3">
    <source>
        <dbReference type="PROSITE" id="PS50206"/>
    </source>
</evidence>
<gene>
    <name evidence="4" type="ORF">NESM_000403400</name>
</gene>
<dbReference type="SMART" id="SM00164">
    <property type="entry name" value="TBC"/>
    <property type="match status" value="1"/>
</dbReference>
<dbReference type="Proteomes" id="UP001430356">
    <property type="component" value="Unassembled WGS sequence"/>
</dbReference>
<feature type="region of interest" description="Disordered" evidence="1">
    <location>
        <begin position="1221"/>
        <end position="1258"/>
    </location>
</feature>
<accession>A0AAW0EL36</accession>
<dbReference type="Gene3D" id="1.10.472.80">
    <property type="entry name" value="Ypt/Rab-GAP domain of gyp1p, domain 3"/>
    <property type="match status" value="1"/>
</dbReference>
<evidence type="ECO:0000313" key="4">
    <source>
        <dbReference type="EMBL" id="KAK7194828.1"/>
    </source>
</evidence>
<protein>
    <submittedName>
        <fullName evidence="4">Rab-GTPase-TBC domain containing protein</fullName>
    </submittedName>
</protein>
<reference evidence="4 5" key="1">
    <citation type="journal article" date="2021" name="MBio">
        <title>A New Model Trypanosomatid, Novymonas esmeraldas: Genomic Perception of Its 'Candidatus Pandoraea novymonadis' Endosymbiont.</title>
        <authorList>
            <person name="Zakharova A."/>
            <person name="Saura A."/>
            <person name="Butenko A."/>
            <person name="Podesvova L."/>
            <person name="Warmusova S."/>
            <person name="Kostygov A.Y."/>
            <person name="Nenarokova A."/>
            <person name="Lukes J."/>
            <person name="Opperdoes F.R."/>
            <person name="Yurchenko V."/>
        </authorList>
    </citation>
    <scope>NUCLEOTIDE SEQUENCE [LARGE SCALE GENOMIC DNA]</scope>
    <source>
        <strain evidence="4 5">E262AT.01</strain>
    </source>
</reference>
<feature type="domain" description="Rab-GAP TBC" evidence="2">
    <location>
        <begin position="1097"/>
        <end position="1323"/>
    </location>
</feature>
<dbReference type="InterPro" id="IPR035969">
    <property type="entry name" value="Rab-GAP_TBC_sf"/>
</dbReference>
<dbReference type="Pfam" id="PF00566">
    <property type="entry name" value="RabGAP-TBC"/>
    <property type="match status" value="2"/>
</dbReference>
<feature type="region of interest" description="Disordered" evidence="1">
    <location>
        <begin position="574"/>
        <end position="613"/>
    </location>
</feature>
<dbReference type="GO" id="GO:0005096">
    <property type="term" value="F:GTPase activator activity"/>
    <property type="evidence" value="ECO:0007669"/>
    <property type="project" value="TreeGrafter"/>
</dbReference>
<feature type="compositionally biased region" description="Pro residues" evidence="1">
    <location>
        <begin position="1242"/>
        <end position="1257"/>
    </location>
</feature>
<name>A0AAW0EL36_9TRYP</name>
<dbReference type="InterPro" id="IPR001763">
    <property type="entry name" value="Rhodanese-like_dom"/>
</dbReference>
<proteinExistence type="predicted"/>
<feature type="region of interest" description="Disordered" evidence="1">
    <location>
        <begin position="684"/>
        <end position="723"/>
    </location>
</feature>
<feature type="region of interest" description="Disordered" evidence="1">
    <location>
        <begin position="73"/>
        <end position="107"/>
    </location>
</feature>
<feature type="compositionally biased region" description="Gly residues" evidence="1">
    <location>
        <begin position="1229"/>
        <end position="1239"/>
    </location>
</feature>
<dbReference type="PROSITE" id="PS50086">
    <property type="entry name" value="TBC_RABGAP"/>
    <property type="match status" value="1"/>
</dbReference>
<sequence length="1638" mass="173241">MDASPPVLPSRHPRGDGLVDADGLRCEVLSMRAITHALYSTPRLAEVIDAYVRQLIDDFTRSLLLCRPPRPSAAVSTRASADPSQQPQPSPSTSASPTRASTHVPGSPFAYDDEGTYLLLQLCANEDATLQQQQQQQQQQTHRPSSAGSARADEAPATVADASASASPERTVTEQLVALLAAPATTPTPPLLSSLLRFQPMVRDMRYLATHLLLPRNAWQHYGRDWVLVHEDVSVTLRDRIARYRGRRAPRQPYPLTEVTELWHTLWELLGAAWRQRDRLWGAYRHVHGPHQLPPLCLCHQATAVLPPGVHACPIQRDHHTRYTAHQRAAAAASAAVPSATRAAEDTCGFGPFTCADVGVSAHRLFVLRQPLAAVLRSLRVSAPPAGRDALTTSTTAFAGFKYVSDVSRRGQAAAAAAVLSSPPPPPLVAPLFDSTDDDVRLSKAVPYMSPEVYVACRRRELQQQQQHGARCSAASVVHVVSDDVWNVAVVVLEVALSGFRVDDLAECHLAAPPLQPASTDDNNNDNSDAASLPLYASVLDLLTRRHRLPTAAAHNFLYAALHHLGAATATATAAARRDSETDTGDDDSNVSGGAEFNANANNSSSGGTASPARLAREWRRHLRRAYGPACLEDGGVLAEVLANGLRWRMSERWNAFCTAHAPVTSVAVGVDRTSPEQPYAALAMHPGTPRDDEERGVGSPQLSTRASATSRTPTTTTSASAAAMSPFASALVAATPTINVGRDDDDDDDGAAAAASPASLLSVHSPALSISSSVNNNNNGGGGGAAGVPARLPQRLDRLLGTLDTPLLRVLGHERRGCSTAADDAADVWRALAVYQRRRCGTVAGGRAPGTAATEPTEAAGSGADDVLQLLFHAQLRTTAVAAQSPYTAMHHAFFRGLAERGLLVAHMAVAGVRGGGGGGGGVAAPLPALHLYVPTAVLAAVLREANVTTRLDTGAAARQPRSLHTLIGDDARVWEVERAAAARGTRAHQQQQQQHSRLLYPFAGTPTSALPPPVHRARRAVSHVLSPLDLDVSAQLHHTRELRQRMLRSSSDAAAAAEQVRIYLTETWLPDTSCSTATSATAAAAARRTYSPLYAVPVTARAEVWRCLLGIAPSSRSRNALHANAVRASWAKVGPHDRQLAVDLPRCHAYHPLLSSSAGSAQLQRVLRAWLHLHPSTPYWQGLDSVCAVLLSVTDTDEALVLAQLCAIVDRYVAHGGEEDGDRRLRGGGGGNGGGGTATPTPPPSPRSPQLPPTTKPTMAEQLHRLTVVLRYCDPLLAHYLFDVIGCTPELYAISWILTLFAHSLPTRKVQLLWDQLFIAGDVECIVLLCVAVMMHKRERLLSADLSGCLAAFSSGAAAVNATAAVGDTRWLMPAVPPSVLAQPTAAAAAASMMDSRSGRRDTAAPAATVALLAVQDLVAALAVDSRKSSDGDDVPRHWSHSGVYLIDLRDETTTRDAVLGAVRVALLADDTDGGVDGGAQDGAAGAGWGLVEHQEAMQAQQQAAEDAAARRVDDAAVAVLRAVGNAAMAAVVPRVVSVAAGAASATTTAPPWRVHPIVWKTSQAPHVVLLTSGAPAAATVMRATTELALAHRLAVKLSACGVHNVSVLHGGVARLRRVLPELVVRRAVTGAESRA</sequence>
<keyword evidence="5" id="KW-1185">Reference proteome</keyword>
<feature type="region of interest" description="Disordered" evidence="1">
    <location>
        <begin position="130"/>
        <end position="168"/>
    </location>
</feature>
<dbReference type="PROSITE" id="PS50206">
    <property type="entry name" value="RHODANESE_3"/>
    <property type="match status" value="1"/>
</dbReference>